<dbReference type="Proteomes" id="UP001283361">
    <property type="component" value="Unassembled WGS sequence"/>
</dbReference>
<dbReference type="AlphaFoldDB" id="A0AAE0XQ86"/>
<sequence length="147" mass="16388">MDKRKMKSIETFLSSSAKSFDEKVCTCSLCTACVQSVYSLCTVCVRSVYSLRKVCAKSNYKVAFLVSSLWTSRRGQILGTEGIVRALGLACLGLRQYKPHQQHKSPGRGLRRVSQPRAYCAVSTQNAKRGTALREFTAAYLAYLHHL</sequence>
<accession>A0AAE0XQ86</accession>
<evidence type="ECO:0000313" key="2">
    <source>
        <dbReference type="Proteomes" id="UP001283361"/>
    </source>
</evidence>
<comment type="caution">
    <text evidence="1">The sequence shown here is derived from an EMBL/GenBank/DDBJ whole genome shotgun (WGS) entry which is preliminary data.</text>
</comment>
<organism evidence="1 2">
    <name type="scientific">Elysia crispata</name>
    <name type="common">lettuce slug</name>
    <dbReference type="NCBI Taxonomy" id="231223"/>
    <lineage>
        <taxon>Eukaryota</taxon>
        <taxon>Metazoa</taxon>
        <taxon>Spiralia</taxon>
        <taxon>Lophotrochozoa</taxon>
        <taxon>Mollusca</taxon>
        <taxon>Gastropoda</taxon>
        <taxon>Heterobranchia</taxon>
        <taxon>Euthyneura</taxon>
        <taxon>Panpulmonata</taxon>
        <taxon>Sacoglossa</taxon>
        <taxon>Placobranchoidea</taxon>
        <taxon>Plakobranchidae</taxon>
        <taxon>Elysia</taxon>
    </lineage>
</organism>
<proteinExistence type="predicted"/>
<reference evidence="1" key="1">
    <citation type="journal article" date="2023" name="G3 (Bethesda)">
        <title>A reference genome for the long-term kleptoplast-retaining sea slug Elysia crispata morphotype clarki.</title>
        <authorList>
            <person name="Eastman K.E."/>
            <person name="Pendleton A.L."/>
            <person name="Shaikh M.A."/>
            <person name="Suttiyut T."/>
            <person name="Ogas R."/>
            <person name="Tomko P."/>
            <person name="Gavelis G."/>
            <person name="Widhalm J.R."/>
            <person name="Wisecaver J.H."/>
        </authorList>
    </citation>
    <scope>NUCLEOTIDE SEQUENCE</scope>
    <source>
        <strain evidence="1">ECLA1</strain>
    </source>
</reference>
<dbReference type="EMBL" id="JAWDGP010007852">
    <property type="protein sequence ID" value="KAK3702538.1"/>
    <property type="molecule type" value="Genomic_DNA"/>
</dbReference>
<name>A0AAE0XQ86_9GAST</name>
<evidence type="ECO:0000313" key="1">
    <source>
        <dbReference type="EMBL" id="KAK3702538.1"/>
    </source>
</evidence>
<protein>
    <submittedName>
        <fullName evidence="1">Uncharacterized protein</fullName>
    </submittedName>
</protein>
<keyword evidence="2" id="KW-1185">Reference proteome</keyword>
<gene>
    <name evidence="1" type="ORF">RRG08_042531</name>
</gene>